<evidence type="ECO:0000313" key="3">
    <source>
        <dbReference type="Proteomes" id="UP000887458"/>
    </source>
</evidence>
<comment type="caution">
    <text evidence="2">The sequence shown here is derived from an EMBL/GenBank/DDBJ whole genome shotgun (WGS) entry which is preliminary data.</text>
</comment>
<dbReference type="Proteomes" id="UP000887458">
    <property type="component" value="Unassembled WGS sequence"/>
</dbReference>
<reference evidence="2 3" key="1">
    <citation type="journal article" date="2018" name="J. Allergy Clin. Immunol.">
        <title>High-quality assembly of Dermatophagoides pteronyssinus genome and transcriptome reveals a wide range of novel allergens.</title>
        <authorList>
            <person name="Liu X.Y."/>
            <person name="Yang K.Y."/>
            <person name="Wang M.Q."/>
            <person name="Kwok J.S."/>
            <person name="Zeng X."/>
            <person name="Yang Z."/>
            <person name="Xiao X.J."/>
            <person name="Lau C.P."/>
            <person name="Li Y."/>
            <person name="Huang Z.M."/>
            <person name="Ba J.G."/>
            <person name="Yim A.K."/>
            <person name="Ouyang C.Y."/>
            <person name="Ngai S.M."/>
            <person name="Chan T.F."/>
            <person name="Leung E.L."/>
            <person name="Liu L."/>
            <person name="Liu Z.G."/>
            <person name="Tsui S.K."/>
        </authorList>
    </citation>
    <scope>NUCLEOTIDE SEQUENCE [LARGE SCALE GENOMIC DNA]</scope>
    <source>
        <strain evidence="2">Derp</strain>
    </source>
</reference>
<feature type="transmembrane region" description="Helical" evidence="1">
    <location>
        <begin position="36"/>
        <end position="61"/>
    </location>
</feature>
<organism evidence="2 3">
    <name type="scientific">Dermatophagoides pteronyssinus</name>
    <name type="common">European house dust mite</name>
    <dbReference type="NCBI Taxonomy" id="6956"/>
    <lineage>
        <taxon>Eukaryota</taxon>
        <taxon>Metazoa</taxon>
        <taxon>Ecdysozoa</taxon>
        <taxon>Arthropoda</taxon>
        <taxon>Chelicerata</taxon>
        <taxon>Arachnida</taxon>
        <taxon>Acari</taxon>
        <taxon>Acariformes</taxon>
        <taxon>Sarcoptiformes</taxon>
        <taxon>Astigmata</taxon>
        <taxon>Psoroptidia</taxon>
        <taxon>Analgoidea</taxon>
        <taxon>Pyroglyphidae</taxon>
        <taxon>Dermatophagoidinae</taxon>
        <taxon>Dermatophagoides</taxon>
    </lineage>
</organism>
<keyword evidence="3" id="KW-1185">Reference proteome</keyword>
<dbReference type="EMBL" id="NJHN03000129">
    <property type="protein sequence ID" value="KAH9412606.1"/>
    <property type="molecule type" value="Genomic_DNA"/>
</dbReference>
<keyword evidence="1" id="KW-0472">Membrane</keyword>
<sequence>MKYIKQISMLIQIFYHLFLFANDLLIIIIIDNRTSYFLRISIIFITIITITIALITFLLFIRLNHYSHRMIPIVQSIIYNDDNYNCNSHHYKNDNIHQSIYKFKAQEILQQFQTNMIGVYCGNLFTFTNERIGHTALTFVINWFLLVKLFNKYLQF</sequence>
<proteinExistence type="predicted"/>
<accession>A0ABQ8IQL5</accession>
<reference evidence="2 3" key="2">
    <citation type="journal article" date="2022" name="Mol. Biol. Evol.">
        <title>Comparative Genomics Reveals Insights into the Divergent Evolution of Astigmatic Mites and Household Pest Adaptations.</title>
        <authorList>
            <person name="Xiong Q."/>
            <person name="Wan A.T."/>
            <person name="Liu X."/>
            <person name="Fung C.S."/>
            <person name="Xiao X."/>
            <person name="Malainual N."/>
            <person name="Hou J."/>
            <person name="Wang L."/>
            <person name="Wang M."/>
            <person name="Yang K.Y."/>
            <person name="Cui Y."/>
            <person name="Leung E.L."/>
            <person name="Nong W."/>
            <person name="Shin S.K."/>
            <person name="Au S.W."/>
            <person name="Jeong K.Y."/>
            <person name="Chew F.T."/>
            <person name="Hui J.H."/>
            <person name="Leung T.F."/>
            <person name="Tungtrongchitr A."/>
            <person name="Zhong N."/>
            <person name="Liu Z."/>
            <person name="Tsui S.K."/>
        </authorList>
    </citation>
    <scope>NUCLEOTIDE SEQUENCE [LARGE SCALE GENOMIC DNA]</scope>
    <source>
        <strain evidence="2">Derp</strain>
    </source>
</reference>
<keyword evidence="1" id="KW-1133">Transmembrane helix</keyword>
<gene>
    <name evidence="2" type="ORF">DERP_006568</name>
</gene>
<keyword evidence="1" id="KW-0812">Transmembrane</keyword>
<protein>
    <submittedName>
        <fullName evidence="2">Uncharacterized protein</fullName>
    </submittedName>
</protein>
<feature type="transmembrane region" description="Helical" evidence="1">
    <location>
        <begin position="7"/>
        <end position="30"/>
    </location>
</feature>
<evidence type="ECO:0000256" key="1">
    <source>
        <dbReference type="SAM" id="Phobius"/>
    </source>
</evidence>
<name>A0ABQ8IQL5_DERPT</name>
<evidence type="ECO:0000313" key="2">
    <source>
        <dbReference type="EMBL" id="KAH9412606.1"/>
    </source>
</evidence>